<feature type="region of interest" description="Disordered" evidence="2">
    <location>
        <begin position="325"/>
        <end position="346"/>
    </location>
</feature>
<feature type="coiled-coil region" evidence="1">
    <location>
        <begin position="402"/>
        <end position="513"/>
    </location>
</feature>
<accession>A0AAD3TFF5</accession>
<feature type="coiled-coil region" evidence="1">
    <location>
        <begin position="588"/>
        <end position="659"/>
    </location>
</feature>
<evidence type="ECO:0000313" key="3">
    <source>
        <dbReference type="EMBL" id="GMH28179.1"/>
    </source>
</evidence>
<keyword evidence="4" id="KW-1185">Reference proteome</keyword>
<evidence type="ECO:0000313" key="4">
    <source>
        <dbReference type="Proteomes" id="UP001279734"/>
    </source>
</evidence>
<name>A0AAD3TFF5_NEPGR</name>
<proteinExistence type="predicted"/>
<reference evidence="3" key="1">
    <citation type="submission" date="2023-05" db="EMBL/GenBank/DDBJ databases">
        <title>Nepenthes gracilis genome sequencing.</title>
        <authorList>
            <person name="Fukushima K."/>
        </authorList>
    </citation>
    <scope>NUCLEOTIDE SEQUENCE</scope>
    <source>
        <strain evidence="3">SING2019-196</strain>
    </source>
</reference>
<dbReference type="Proteomes" id="UP001279734">
    <property type="component" value="Unassembled WGS sequence"/>
</dbReference>
<dbReference type="PANTHER" id="PTHR35480:SF1">
    <property type="entry name" value="MATERNAL EFFECT EMBRYO ARREST 22"/>
    <property type="match status" value="1"/>
</dbReference>
<gene>
    <name evidence="3" type="ORF">Nepgr_030022</name>
</gene>
<evidence type="ECO:0000256" key="2">
    <source>
        <dbReference type="SAM" id="MobiDB-lite"/>
    </source>
</evidence>
<protein>
    <recommendedName>
        <fullName evidence="5">Maternal effect embryo arrest 22</fullName>
    </recommendedName>
</protein>
<dbReference type="EMBL" id="BSYO01000034">
    <property type="protein sequence ID" value="GMH28179.1"/>
    <property type="molecule type" value="Genomic_DNA"/>
</dbReference>
<keyword evidence="1" id="KW-0175">Coiled coil</keyword>
<feature type="region of interest" description="Disordered" evidence="2">
    <location>
        <begin position="191"/>
        <end position="213"/>
    </location>
</feature>
<feature type="compositionally biased region" description="Basic and acidic residues" evidence="2">
    <location>
        <begin position="329"/>
        <end position="339"/>
    </location>
</feature>
<feature type="compositionally biased region" description="Basic and acidic residues" evidence="2">
    <location>
        <begin position="203"/>
        <end position="213"/>
    </location>
</feature>
<evidence type="ECO:0000256" key="1">
    <source>
        <dbReference type="SAM" id="Coils"/>
    </source>
</evidence>
<organism evidence="3 4">
    <name type="scientific">Nepenthes gracilis</name>
    <name type="common">Slender pitcher plant</name>
    <dbReference type="NCBI Taxonomy" id="150966"/>
    <lineage>
        <taxon>Eukaryota</taxon>
        <taxon>Viridiplantae</taxon>
        <taxon>Streptophyta</taxon>
        <taxon>Embryophyta</taxon>
        <taxon>Tracheophyta</taxon>
        <taxon>Spermatophyta</taxon>
        <taxon>Magnoliopsida</taxon>
        <taxon>eudicotyledons</taxon>
        <taxon>Gunneridae</taxon>
        <taxon>Pentapetalae</taxon>
        <taxon>Caryophyllales</taxon>
        <taxon>Nepenthaceae</taxon>
        <taxon>Nepenthes</taxon>
    </lineage>
</organism>
<evidence type="ECO:0008006" key="5">
    <source>
        <dbReference type="Google" id="ProtNLM"/>
    </source>
</evidence>
<sequence>MVLKCQPQRGMPSTRALLMALIRRLLELHISEQQMFSDSSVATSDFRLQLGAEFPRLLLRARYLKLGEKRNALRQGLEILQNEISLLRAENLSLKKACDEERARADAERGEKEKESSCRISAESKIAALESEISSLQKDGGSQNLIMHEEVMLLQARISEREAEVDQLKHLLQEEKVKTCKERENAELEKQKAAKLRASVQSEKGRADEASKQADIEAKKAEEAHVQLKILKKEVNKARSSLDFEKSKCEDANKKLELVKQRVLREIKQRVYVEKTIAVQQPTLAEAIDKEDMEERCGNNLLEELEEERKRSENLPKELLEMMSLDESGDSRSDADVTSKNRQAQIADRDAEVSRLKLLLQEGKTEAHAERKKTKLDKSKASELHATLQYEKNRADEACKLADAEANKAKEILVELEILKKEVHEARSNLSVEKLKYEDANKELEVEKQKVLKLKRSADAEKAKAVKQKKLVEANEMRVMEERGNAKNLLGQLNEEKQKVKKLEKEMLELMFSVNSVKAVGAKVDQNAVNNTKMSGRILHDSLKLDEVNRILDVGKNKRWADSKTGKADKLRKFAEVNSKKALAKPHADNLSDKLEEDRQKIKVLEKELHQLQLSGNFTGTHTVDMYMASHIANMNILKEQLKLEKKRVKHAKQVAKLEKGRNDILLQELHRLKQDFTQMLRHLDMLDKTFCHGDESVDNQAKKGNLPNRQSVFLNRRALGVHPPHMYHHGPVMPNSSAWDASDCLMSTVGYTRPQNCIESVSGIETKLDHLPGGSLREILSRPAISSSTASFSDKQLGSQGKVASSLITSAALSEELSNPLSASRWSAEGSQRKCSENLAVVAENSIRSPLHEASTHGQKKRRILNEVESIKSMQFDGLWLHQEMEEKIAALHHKLNRLVDDQMEERRYLVPDKKGDSCAHRDVFHQTKKKSHQPEVIMHQSCASGVLREMETLQAPAVIPAVTTVGSSQACKDDIDDLINSNQDILQRFEKVIDGNYMKLLNLDNMADEECFRMAMERPLSPTLPEIDFQKYEKTDAEGSKCFFKETCCRGLSCNEDNAHQFRTSDVLNMETNSSQLKSNNSGCLSMLEKCEVLVDSLQTIGSDGSGSRAGQVCRLYDDVVKSEMQVSASNGAKYSRGLELGSAHATTKLFCVVFSYMEDISSITRIFGASRACIAQCFRFSPTNWAVQDLLISVQLEKQLTPREKVCVLFSLFLSNYCAISSSKSEELFDQECADSFSACMCSVLSGIDSRSLFVDLCDLSDLVSLVEDFVIYKRILLHSNVDSELFHDCHSRFEIFQEDKGTVLSLKTASNPQVVAAGVILASICSAVNEIEYLFNSSLTILHMSRKEPSLMLALLHVFACVCGDKYCATSSLLMAVVRTMVSFIENRSEIEVTMVPRPVNSTLSLFPKCTRCPFLEGSCTVDDISSMLLEELQNLALTDKMHQNLKLCVNSSDSEPLISRVEAEQKLHGGNHSPTCNLGIQPTPAAVPGSGHSDNFYYLSNIISLLELISSMMSWDWTCNKTVPRLLRILESTVVGNFSAAIVLLLCQLGRLGIQAAGYNDAGVKNIHGRLSSFLCQISTSPSNPSLVAATVSALLGLSSDTSDEFLQSSTAKLPGDIGHPAASDIIKKPLSSLSSAQKSFFMWSS</sequence>
<dbReference type="PANTHER" id="PTHR35480">
    <property type="entry name" value="MATERNAL EFFECT EMBRYO ARREST 22"/>
    <property type="match status" value="1"/>
</dbReference>
<comment type="caution">
    <text evidence="3">The sequence shown here is derived from an EMBL/GenBank/DDBJ whole genome shotgun (WGS) entry which is preliminary data.</text>
</comment>